<reference evidence="2" key="1">
    <citation type="submission" date="2015-03" db="EMBL/GenBank/DDBJ databases">
        <title>A transcriptome of Araucaria cunninghamii, an australian fine timber species.</title>
        <authorList>
            <person name="Jing Yi C.J.Y."/>
            <person name="Yin San L.Y.S."/>
            <person name="Abdul Karim S.S."/>
            <person name="Wan Azmi N.N."/>
            <person name="Hercus R.R."/>
            <person name="Croft L.L."/>
        </authorList>
    </citation>
    <scope>NUCLEOTIDE SEQUENCE</scope>
    <source>
        <strain evidence="2">MI0301</strain>
        <tissue evidence="2">Leaf</tissue>
    </source>
</reference>
<dbReference type="GO" id="GO:0005737">
    <property type="term" value="C:cytoplasm"/>
    <property type="evidence" value="ECO:0007669"/>
    <property type="project" value="UniProtKB-ARBA"/>
</dbReference>
<dbReference type="Gene3D" id="3.30.530.20">
    <property type="match status" value="1"/>
</dbReference>
<dbReference type="GO" id="GO:0008289">
    <property type="term" value="F:lipid binding"/>
    <property type="evidence" value="ECO:0007669"/>
    <property type="project" value="InterPro"/>
</dbReference>
<dbReference type="Pfam" id="PF01852">
    <property type="entry name" value="START"/>
    <property type="match status" value="1"/>
</dbReference>
<dbReference type="CDD" id="cd00177">
    <property type="entry name" value="START"/>
    <property type="match status" value="1"/>
</dbReference>
<dbReference type="AlphaFoldDB" id="A0A0D6R6K5"/>
<feature type="domain" description="START" evidence="1">
    <location>
        <begin position="80"/>
        <end position="269"/>
    </location>
</feature>
<dbReference type="EMBL" id="GCKF01025580">
    <property type="protein sequence ID" value="JAG98438.1"/>
    <property type="molecule type" value="Transcribed_RNA"/>
</dbReference>
<dbReference type="InterPro" id="IPR002913">
    <property type="entry name" value="START_lipid-bd_dom"/>
</dbReference>
<dbReference type="PANTHER" id="PTHR19308:SF14">
    <property type="entry name" value="START DOMAIN-CONTAINING PROTEIN"/>
    <property type="match status" value="1"/>
</dbReference>
<dbReference type="InterPro" id="IPR051213">
    <property type="entry name" value="START_lipid_transfer"/>
</dbReference>
<name>A0A0D6R6K5_ARACU</name>
<dbReference type="EMBL" id="GCKF01025579">
    <property type="protein sequence ID" value="JAG98439.1"/>
    <property type="molecule type" value="Transcribed_RNA"/>
</dbReference>
<evidence type="ECO:0000313" key="2">
    <source>
        <dbReference type="EMBL" id="JAG98439.1"/>
    </source>
</evidence>
<accession>A0A0D6R6K5</accession>
<dbReference type="InterPro" id="IPR023393">
    <property type="entry name" value="START-like_dom_sf"/>
</dbReference>
<organism evidence="2">
    <name type="scientific">Araucaria cunninghamii</name>
    <name type="common">Hoop pine</name>
    <name type="synonym">Moreton Bay pine</name>
    <dbReference type="NCBI Taxonomy" id="56994"/>
    <lineage>
        <taxon>Eukaryota</taxon>
        <taxon>Viridiplantae</taxon>
        <taxon>Streptophyta</taxon>
        <taxon>Embryophyta</taxon>
        <taxon>Tracheophyta</taxon>
        <taxon>Spermatophyta</taxon>
        <taxon>Pinopsida</taxon>
        <taxon>Pinidae</taxon>
        <taxon>Conifers II</taxon>
        <taxon>Araucariales</taxon>
        <taxon>Araucariaceae</taxon>
        <taxon>Araucaria</taxon>
    </lineage>
</organism>
<dbReference type="SUPFAM" id="SSF55961">
    <property type="entry name" value="Bet v1-like"/>
    <property type="match status" value="1"/>
</dbReference>
<dbReference type="PANTHER" id="PTHR19308">
    <property type="entry name" value="PHOSPHATIDYLCHOLINE TRANSFER PROTEIN"/>
    <property type="match status" value="1"/>
</dbReference>
<sequence>MSLYIKKKKNMSLSKLWSFRGDCIQYSLKVSNSHMGPGKRPSHAQPWSVSDDSLKRFVLHASESCIQDLLSATGDQNRGDGWKILAMGGGVEISRRSNGPLNMLRGRRILRVPLSQFKAVATAIDTAKQWDPNLAEGRHIKDIHENLSIIRLRFSESSKPLFKNREFIVYERRETMDDGTFVVGVASVPNEIAKGLLPKSRGKKLVRGLLLQSGWVIEAMEQSNSCMVTYVVQMDPAGWLPKWVVNRLSMRLVVMVINDLSKLVENSTPQIEDDSDFDPSE</sequence>
<evidence type="ECO:0000259" key="1">
    <source>
        <dbReference type="PROSITE" id="PS50848"/>
    </source>
</evidence>
<dbReference type="PROSITE" id="PS50848">
    <property type="entry name" value="START"/>
    <property type="match status" value="1"/>
</dbReference>
<protein>
    <recommendedName>
        <fullName evidence="1">START domain-containing protein</fullName>
    </recommendedName>
</protein>
<proteinExistence type="predicted"/>